<evidence type="ECO:0008006" key="3">
    <source>
        <dbReference type="Google" id="ProtNLM"/>
    </source>
</evidence>
<evidence type="ECO:0000313" key="1">
    <source>
        <dbReference type="EMBL" id="KAJ8946590.1"/>
    </source>
</evidence>
<organism evidence="1 2">
    <name type="scientific">Rhamnusium bicolor</name>
    <dbReference type="NCBI Taxonomy" id="1586634"/>
    <lineage>
        <taxon>Eukaryota</taxon>
        <taxon>Metazoa</taxon>
        <taxon>Ecdysozoa</taxon>
        <taxon>Arthropoda</taxon>
        <taxon>Hexapoda</taxon>
        <taxon>Insecta</taxon>
        <taxon>Pterygota</taxon>
        <taxon>Neoptera</taxon>
        <taxon>Endopterygota</taxon>
        <taxon>Coleoptera</taxon>
        <taxon>Polyphaga</taxon>
        <taxon>Cucujiformia</taxon>
        <taxon>Chrysomeloidea</taxon>
        <taxon>Cerambycidae</taxon>
        <taxon>Lepturinae</taxon>
        <taxon>Rhagiini</taxon>
        <taxon>Rhamnusium</taxon>
    </lineage>
</organism>
<accession>A0AAV8Y587</accession>
<sequence>MSHGVCAVRSCRNQRYSSNKSFFGFPADTTSRSQLVPQHPDIPEQLHSEEPSKKICILQDIIICPAARQGNEFAFCKVCNIDVVAHRTVLIKHSVSEKHKLNWQSVSSISKITDLYKPKEEEVAIKNAEIKLCALLAQNNLLFLLMDSWSPILKNIFPDSKIAQQINLKRTKATAILCNSLGNNFLTDLDNKLREPGFIFSLVMDETTDISVKKQCALSVIFYDARLNLVKTQFFELVEAHGSTANDLFYILKDSLTSRKIPLTNLVGFSSDTTNVMVGEHHSVFSHLKEVLPHIIFIRCSRHMAHLATSKAYLKLPRHVEDLLRIAAAESVAELRKTDIKPQDIETFLKSILSFYIELVKNTKERFSFKDPIFNVVDVLDPKIAQSFNKKTLTHIIDLFPTLKDHIDFQAFDNECDVFNIKTDKRNLLNTSTLRALLATKEGVDNSGGCVKFQPSKKMLDCKIWHDKA</sequence>
<proteinExistence type="predicted"/>
<dbReference type="Proteomes" id="UP001162156">
    <property type="component" value="Unassembled WGS sequence"/>
</dbReference>
<name>A0AAV8Y587_9CUCU</name>
<dbReference type="AlphaFoldDB" id="A0AAV8Y587"/>
<dbReference type="PANTHER" id="PTHR37162">
    <property type="entry name" value="HAT FAMILY DIMERISATION DOMAINCONTAINING PROTEIN-RELATED"/>
    <property type="match status" value="1"/>
</dbReference>
<gene>
    <name evidence="1" type="ORF">NQ314_008845</name>
</gene>
<reference evidence="1" key="1">
    <citation type="journal article" date="2023" name="Insect Mol. Biol.">
        <title>Genome sequencing provides insights into the evolution of gene families encoding plant cell wall-degrading enzymes in longhorned beetles.</title>
        <authorList>
            <person name="Shin N.R."/>
            <person name="Okamura Y."/>
            <person name="Kirsch R."/>
            <person name="Pauchet Y."/>
        </authorList>
    </citation>
    <scope>NUCLEOTIDE SEQUENCE</scope>
    <source>
        <strain evidence="1">RBIC_L_NR</strain>
    </source>
</reference>
<evidence type="ECO:0000313" key="2">
    <source>
        <dbReference type="Proteomes" id="UP001162156"/>
    </source>
</evidence>
<comment type="caution">
    <text evidence="1">The sequence shown here is derived from an EMBL/GenBank/DDBJ whole genome shotgun (WGS) entry which is preliminary data.</text>
</comment>
<keyword evidence="2" id="KW-1185">Reference proteome</keyword>
<dbReference type="PANTHER" id="PTHR37162:SF1">
    <property type="entry name" value="BED-TYPE DOMAIN-CONTAINING PROTEIN"/>
    <property type="match status" value="1"/>
</dbReference>
<protein>
    <recommendedName>
        <fullName evidence="3">DUF4371 domain-containing protein</fullName>
    </recommendedName>
</protein>
<dbReference type="EMBL" id="JANEYF010002429">
    <property type="protein sequence ID" value="KAJ8946590.1"/>
    <property type="molecule type" value="Genomic_DNA"/>
</dbReference>